<dbReference type="InterPro" id="IPR037401">
    <property type="entry name" value="SnoaL-like"/>
</dbReference>
<dbReference type="RefSeq" id="WP_119691680.1">
    <property type="nucleotide sequence ID" value="NZ_QXDA01000001.1"/>
</dbReference>
<dbReference type="EMBL" id="QXDA01000001">
    <property type="protein sequence ID" value="RIA36410.1"/>
    <property type="molecule type" value="Genomic_DNA"/>
</dbReference>
<dbReference type="SUPFAM" id="SSF54427">
    <property type="entry name" value="NTF2-like"/>
    <property type="match status" value="1"/>
</dbReference>
<dbReference type="GO" id="GO:0016853">
    <property type="term" value="F:isomerase activity"/>
    <property type="evidence" value="ECO:0007669"/>
    <property type="project" value="UniProtKB-KW"/>
</dbReference>
<dbReference type="Proteomes" id="UP000265836">
    <property type="component" value="Unassembled WGS sequence"/>
</dbReference>
<proteinExistence type="predicted"/>
<organism evidence="2 3">
    <name type="scientific">Ectopseudomonas oleovorans</name>
    <name type="common">Pseudomonas oleovorans</name>
    <dbReference type="NCBI Taxonomy" id="301"/>
    <lineage>
        <taxon>Bacteria</taxon>
        <taxon>Pseudomonadati</taxon>
        <taxon>Pseudomonadota</taxon>
        <taxon>Gammaproteobacteria</taxon>
        <taxon>Pseudomonadales</taxon>
        <taxon>Pseudomonadaceae</taxon>
        <taxon>Ectopseudomonas</taxon>
    </lineage>
</organism>
<evidence type="ECO:0000313" key="2">
    <source>
        <dbReference type="EMBL" id="RIA36410.1"/>
    </source>
</evidence>
<evidence type="ECO:0000313" key="3">
    <source>
        <dbReference type="Proteomes" id="UP000265836"/>
    </source>
</evidence>
<comment type="caution">
    <text evidence="2">The sequence shown here is derived from an EMBL/GenBank/DDBJ whole genome shotgun (WGS) entry which is preliminary data.</text>
</comment>
<sequence>MDIQAQVLEAASTLVAAFAANDSDAYFAAFSTDASFVFHTSEQTLSNRAAYRQLWDSWQREGMRVLACRSLNPRVQVLGDNVALLCHEVITRLHLADQDVESHERETIVFRREHGNAPWLACHEHLSAMPQPLPPT</sequence>
<name>A0A397NFZ6_ECTOL</name>
<dbReference type="InterPro" id="IPR032710">
    <property type="entry name" value="NTF2-like_dom_sf"/>
</dbReference>
<protein>
    <submittedName>
        <fullName evidence="2">Ketosteroid isomerase-like protein</fullName>
    </submittedName>
</protein>
<evidence type="ECO:0000259" key="1">
    <source>
        <dbReference type="Pfam" id="PF13474"/>
    </source>
</evidence>
<feature type="domain" description="SnoaL-like" evidence="1">
    <location>
        <begin position="9"/>
        <end position="129"/>
    </location>
</feature>
<dbReference type="Pfam" id="PF13474">
    <property type="entry name" value="SnoaL_3"/>
    <property type="match status" value="1"/>
</dbReference>
<dbReference type="AlphaFoldDB" id="A0A397NFZ6"/>
<gene>
    <name evidence="2" type="ORF">DFO61_0886</name>
</gene>
<keyword evidence="2" id="KW-0413">Isomerase</keyword>
<reference evidence="2 3" key="1">
    <citation type="submission" date="2018-08" db="EMBL/GenBank/DDBJ databases">
        <title>Genome sequencing of rice bacterial endophytes.</title>
        <authorList>
            <person name="Venturi V."/>
        </authorList>
    </citation>
    <scope>NUCLEOTIDE SEQUENCE [LARGE SCALE GENOMIC DNA]</scope>
    <source>
        <strain evidence="2 3">E1205</strain>
    </source>
</reference>
<dbReference type="Gene3D" id="3.10.450.50">
    <property type="match status" value="1"/>
</dbReference>
<accession>A0A397NFZ6</accession>